<evidence type="ECO:0000256" key="3">
    <source>
        <dbReference type="ARBA" id="ARBA00022679"/>
    </source>
</evidence>
<gene>
    <name evidence="6" type="primary">RvY_15515-1</name>
    <name evidence="6" type="synonym">RvY_15515.1</name>
    <name evidence="6" type="ORF">RvY_15515</name>
</gene>
<feature type="region of interest" description="Disordered" evidence="4">
    <location>
        <begin position="26"/>
        <end position="195"/>
    </location>
</feature>
<evidence type="ECO:0000313" key="6">
    <source>
        <dbReference type="EMBL" id="GAV05368.1"/>
    </source>
</evidence>
<accession>A0A1D1VZU1</accession>
<dbReference type="InterPro" id="IPR013123">
    <property type="entry name" value="SpoU_subst-bd"/>
</dbReference>
<dbReference type="OrthoDB" id="270651at2759"/>
<evidence type="ECO:0000256" key="2">
    <source>
        <dbReference type="ARBA" id="ARBA00022603"/>
    </source>
</evidence>
<evidence type="ECO:0000256" key="1">
    <source>
        <dbReference type="ARBA" id="ARBA00007228"/>
    </source>
</evidence>
<evidence type="ECO:0000313" key="7">
    <source>
        <dbReference type="Proteomes" id="UP000186922"/>
    </source>
</evidence>
<dbReference type="EMBL" id="BDGG01000012">
    <property type="protein sequence ID" value="GAV05368.1"/>
    <property type="molecule type" value="Genomic_DNA"/>
</dbReference>
<dbReference type="PANTHER" id="PTHR43191">
    <property type="entry name" value="RRNA METHYLTRANSFERASE 3"/>
    <property type="match status" value="1"/>
</dbReference>
<dbReference type="InterPro" id="IPR029064">
    <property type="entry name" value="Ribosomal_eL30-like_sf"/>
</dbReference>
<feature type="compositionally biased region" description="Basic and acidic residues" evidence="4">
    <location>
        <begin position="177"/>
        <end position="195"/>
    </location>
</feature>
<proteinExistence type="inferred from homology"/>
<dbReference type="GO" id="GO:0003723">
    <property type="term" value="F:RNA binding"/>
    <property type="evidence" value="ECO:0007669"/>
    <property type="project" value="InterPro"/>
</dbReference>
<evidence type="ECO:0000256" key="4">
    <source>
        <dbReference type="SAM" id="MobiDB-lite"/>
    </source>
</evidence>
<feature type="compositionally biased region" description="Basic and acidic residues" evidence="4">
    <location>
        <begin position="143"/>
        <end position="154"/>
    </location>
</feature>
<reference evidence="6 7" key="1">
    <citation type="journal article" date="2016" name="Nat. Commun.">
        <title>Extremotolerant tardigrade genome and improved radiotolerance of human cultured cells by tardigrade-unique protein.</title>
        <authorList>
            <person name="Hashimoto T."/>
            <person name="Horikawa D.D."/>
            <person name="Saito Y."/>
            <person name="Kuwahara H."/>
            <person name="Kozuka-Hata H."/>
            <person name="Shin-I T."/>
            <person name="Minakuchi Y."/>
            <person name="Ohishi K."/>
            <person name="Motoyama A."/>
            <person name="Aizu T."/>
            <person name="Enomoto A."/>
            <person name="Kondo K."/>
            <person name="Tanaka S."/>
            <person name="Hara Y."/>
            <person name="Koshikawa S."/>
            <person name="Sagara H."/>
            <person name="Miura T."/>
            <person name="Yokobori S."/>
            <person name="Miyagawa K."/>
            <person name="Suzuki Y."/>
            <person name="Kubo T."/>
            <person name="Oyama M."/>
            <person name="Kohara Y."/>
            <person name="Fujiyama A."/>
            <person name="Arakawa K."/>
            <person name="Katayama T."/>
            <person name="Toyoda A."/>
            <person name="Kunieda T."/>
        </authorList>
    </citation>
    <scope>NUCLEOTIDE SEQUENCE [LARGE SCALE GENOMIC DNA]</scope>
    <source>
        <strain evidence="6 7">YOKOZUNA-1</strain>
    </source>
</reference>
<dbReference type="InterPro" id="IPR001537">
    <property type="entry name" value="SpoU_MeTrfase"/>
</dbReference>
<dbReference type="Gene3D" id="3.30.1330.30">
    <property type="match status" value="1"/>
</dbReference>
<comment type="caution">
    <text evidence="6">The sequence shown here is derived from an EMBL/GenBank/DDBJ whole genome shotgun (WGS) entry which is preliminary data.</text>
</comment>
<dbReference type="InterPro" id="IPR053888">
    <property type="entry name" value="MRM3-like_sub_bind"/>
</dbReference>
<dbReference type="STRING" id="947166.A0A1D1VZU1"/>
<sequence length="503" mass="56530">MSLGRLDRLRFVVRQFATSSTIYARGAPRYPKPIPEKKTYSEDDLAPQDFSQGKDAFAKPKREFSMEKFTQAVRGDRTPRRPGVSADAARSSSSKTLRRKTDSLGFEEDEETMEGLEGDRTAEPSARIGPKKDYDTSPINKRHSSERSTPKEAPTEDNEVPSKHQKKREPKRSGSSKRNETEGPRSRYPFLDDKNPIFKNTVNKVKNRTERLKHRRILLEGHRLVTEAVNNGVRIDSVFFSNPEALASVNEAELHAMKADIYHVSPKQMALWSDMTTAPGIMAVAHMPSPSVMDMRKQMPLTIVLDNIRDPNNMGAIVRVVAGAACTQIIAMKGCVDPWDGKVIRSAMGSHFHVPIHYNMEWELLNNYIDNPATVFLADNLEDRHSSVTLDLEGKQSPRLFPRKRDAQLETVPYHHVDFREGSVVLIIGGETHGVSPFAYSMTKERNGRKLIIPLGNYVESLNAASVVAVIAFEMRRQRLLLDDGISEDAEVYDPQPAPGLLQ</sequence>
<dbReference type="GO" id="GO:0008173">
    <property type="term" value="F:RNA methyltransferase activity"/>
    <property type="evidence" value="ECO:0007669"/>
    <property type="project" value="InterPro"/>
</dbReference>
<organism evidence="6 7">
    <name type="scientific">Ramazzottius varieornatus</name>
    <name type="common">Water bear</name>
    <name type="synonym">Tardigrade</name>
    <dbReference type="NCBI Taxonomy" id="947166"/>
    <lineage>
        <taxon>Eukaryota</taxon>
        <taxon>Metazoa</taxon>
        <taxon>Ecdysozoa</taxon>
        <taxon>Tardigrada</taxon>
        <taxon>Eutardigrada</taxon>
        <taxon>Parachela</taxon>
        <taxon>Hypsibioidea</taxon>
        <taxon>Ramazzottiidae</taxon>
        <taxon>Ramazzottius</taxon>
    </lineage>
</organism>
<dbReference type="InterPro" id="IPR029028">
    <property type="entry name" value="Alpha/beta_knot_MTases"/>
</dbReference>
<feature type="compositionally biased region" description="Acidic residues" evidence="4">
    <location>
        <begin position="105"/>
        <end position="116"/>
    </location>
</feature>
<dbReference type="InterPro" id="IPR029026">
    <property type="entry name" value="tRNA_m1G_MTases_N"/>
</dbReference>
<dbReference type="GO" id="GO:0005737">
    <property type="term" value="C:cytoplasm"/>
    <property type="evidence" value="ECO:0007669"/>
    <property type="project" value="UniProtKB-ARBA"/>
</dbReference>
<dbReference type="InterPro" id="IPR051259">
    <property type="entry name" value="rRNA_Methyltransferase"/>
</dbReference>
<keyword evidence="7" id="KW-1185">Reference proteome</keyword>
<evidence type="ECO:0000259" key="5">
    <source>
        <dbReference type="SMART" id="SM00967"/>
    </source>
</evidence>
<dbReference type="Gene3D" id="3.40.1280.10">
    <property type="match status" value="1"/>
</dbReference>
<dbReference type="CDD" id="cd18106">
    <property type="entry name" value="SpoU-like_RNMTL1"/>
    <property type="match status" value="1"/>
</dbReference>
<dbReference type="GO" id="GO:0006396">
    <property type="term" value="P:RNA processing"/>
    <property type="evidence" value="ECO:0007669"/>
    <property type="project" value="InterPro"/>
</dbReference>
<protein>
    <recommendedName>
        <fullName evidence="5">RNA 2-O ribose methyltransferase substrate binding domain-containing protein</fullName>
    </recommendedName>
</protein>
<dbReference type="SUPFAM" id="SSF75217">
    <property type="entry name" value="alpha/beta knot"/>
    <property type="match status" value="1"/>
</dbReference>
<keyword evidence="2" id="KW-0489">Methyltransferase</keyword>
<name>A0A1D1VZU1_RAMVA</name>
<dbReference type="SMART" id="SM00967">
    <property type="entry name" value="SpoU_sub_bind"/>
    <property type="match status" value="1"/>
</dbReference>
<dbReference type="GO" id="GO:0032259">
    <property type="term" value="P:methylation"/>
    <property type="evidence" value="ECO:0007669"/>
    <property type="project" value="UniProtKB-KW"/>
</dbReference>
<dbReference type="PANTHER" id="PTHR43191:SF2">
    <property type="entry name" value="RRNA METHYLTRANSFERASE 3, MITOCHONDRIAL"/>
    <property type="match status" value="1"/>
</dbReference>
<keyword evidence="3" id="KW-0808">Transferase</keyword>
<dbReference type="Pfam" id="PF22435">
    <property type="entry name" value="MRM3-like_sub_bind"/>
    <property type="match status" value="1"/>
</dbReference>
<dbReference type="AlphaFoldDB" id="A0A1D1VZU1"/>
<comment type="similarity">
    <text evidence="1">Belongs to the class IV-like SAM-binding methyltransferase superfamily. RNA methyltransferase TrmH family.</text>
</comment>
<feature type="compositionally biased region" description="Basic and acidic residues" evidence="4">
    <location>
        <begin position="56"/>
        <end position="66"/>
    </location>
</feature>
<dbReference type="Proteomes" id="UP000186922">
    <property type="component" value="Unassembled WGS sequence"/>
</dbReference>
<feature type="domain" description="RNA 2-O ribose methyltransferase substrate binding" evidence="5">
    <location>
        <begin position="218"/>
        <end position="291"/>
    </location>
</feature>
<dbReference type="Pfam" id="PF00588">
    <property type="entry name" value="SpoU_methylase"/>
    <property type="match status" value="1"/>
</dbReference>
<dbReference type="SUPFAM" id="SSF55315">
    <property type="entry name" value="L30e-like"/>
    <property type="match status" value="1"/>
</dbReference>